<keyword evidence="12" id="KW-1185">Reference proteome</keyword>
<dbReference type="InterPro" id="IPR058086">
    <property type="entry name" value="IsaB"/>
</dbReference>
<dbReference type="EMBL" id="QSTD01000005">
    <property type="protein sequence ID" value="RGM29411.1"/>
    <property type="molecule type" value="Genomic_DNA"/>
</dbReference>
<dbReference type="Proteomes" id="UP000261016">
    <property type="component" value="Unassembled WGS sequence"/>
</dbReference>
<accession>A0A5F0U0E7</accession>
<organism evidence="9 10">
    <name type="scientific">Staphylococcus warneri</name>
    <dbReference type="NCBI Taxonomy" id="1292"/>
    <lineage>
        <taxon>Bacteria</taxon>
        <taxon>Bacillati</taxon>
        <taxon>Bacillota</taxon>
        <taxon>Bacilli</taxon>
        <taxon>Bacillales</taxon>
        <taxon>Staphylococcaceae</taxon>
        <taxon>Staphylococcus</taxon>
    </lineage>
</organism>
<dbReference type="Proteomes" id="UP000814367">
    <property type="component" value="Unassembled WGS sequence"/>
</dbReference>
<comment type="subcellular location">
    <subcellularLocation>
        <location evidence="1">Secreted</location>
    </subcellularLocation>
</comment>
<reference evidence="7 12" key="3">
    <citation type="submission" date="2020-03" db="EMBL/GenBank/DDBJ databases">
        <title>Comparative genetics of Staphylococcus warneri persistents from caprine mastitis.</title>
        <authorList>
            <person name="Franca C.A."/>
            <person name="Rosa D.S."/>
            <person name="Silva A."/>
            <person name="Rodrigues D.L.N."/>
            <person name="Santos R.G."/>
            <person name="Castillo R.E.H."/>
            <person name="Moreira M.A.S."/>
            <person name="Lima M.C."/>
            <person name="Gouveia G.V."/>
            <person name="Gouveia J.J.S."/>
            <person name="Souza R.F.S."/>
            <person name="Bertram B."/>
            <person name="Azevedo V."/>
            <person name="Costa M."/>
        </authorList>
    </citation>
    <scope>NUCLEOTIDE SEQUENCE [LARGE SCALE GENOMIC DNA]</scope>
    <source>
        <strain evidence="7 12">Cap 9.2</strain>
    </source>
</reference>
<evidence type="ECO:0000256" key="6">
    <source>
        <dbReference type="SAM" id="SignalP"/>
    </source>
</evidence>
<evidence type="ECO:0000256" key="5">
    <source>
        <dbReference type="ARBA" id="ARBA00093792"/>
    </source>
</evidence>
<evidence type="ECO:0000256" key="4">
    <source>
        <dbReference type="ARBA" id="ARBA00093777"/>
    </source>
</evidence>
<keyword evidence="2" id="KW-0964">Secreted</keyword>
<evidence type="ECO:0000313" key="12">
    <source>
        <dbReference type="Proteomes" id="UP000814367"/>
    </source>
</evidence>
<evidence type="ECO:0000313" key="10">
    <source>
        <dbReference type="Proteomes" id="UP000261016"/>
    </source>
</evidence>
<dbReference type="Proteomes" id="UP000481807">
    <property type="component" value="Unassembled WGS sequence"/>
</dbReference>
<feature type="chain" id="PRO_5044621415" description="Immunodominant staphylococcal antigen B" evidence="6">
    <location>
        <begin position="27"/>
        <end position="180"/>
    </location>
</feature>
<feature type="signal peptide" evidence="6">
    <location>
        <begin position="1"/>
        <end position="26"/>
    </location>
</feature>
<evidence type="ECO:0000313" key="8">
    <source>
        <dbReference type="EMBL" id="NBH31389.1"/>
    </source>
</evidence>
<dbReference type="EMBL" id="JAANHJ010000001">
    <property type="protein sequence ID" value="MCG6224559.1"/>
    <property type="molecule type" value="Genomic_DNA"/>
</dbReference>
<comment type="similarity">
    <text evidence="4">Belongs to the IsaB family.</text>
</comment>
<comment type="caution">
    <text evidence="9">The sequence shown here is derived from an EMBL/GenBank/DDBJ whole genome shotgun (WGS) entry which is preliminary data.</text>
</comment>
<evidence type="ECO:0000256" key="1">
    <source>
        <dbReference type="ARBA" id="ARBA00004613"/>
    </source>
</evidence>
<evidence type="ECO:0000256" key="2">
    <source>
        <dbReference type="ARBA" id="ARBA00022525"/>
    </source>
</evidence>
<evidence type="ECO:0000256" key="3">
    <source>
        <dbReference type="ARBA" id="ARBA00022729"/>
    </source>
</evidence>
<reference evidence="8 11" key="2">
    <citation type="submission" date="2018-08" db="EMBL/GenBank/DDBJ databases">
        <title>Murine metabolic-syndrome-specific gut microbial biobank.</title>
        <authorList>
            <person name="Liu C."/>
        </authorList>
    </citation>
    <scope>NUCLEOTIDE SEQUENCE [LARGE SCALE GENOMIC DNA]</scope>
    <source>
        <strain evidence="8 11">1XD21-27</strain>
    </source>
</reference>
<dbReference type="GeneID" id="58058940"/>
<name>A0A5F0U0E7_STAWA</name>
<evidence type="ECO:0000313" key="7">
    <source>
        <dbReference type="EMBL" id="MCG6224559.1"/>
    </source>
</evidence>
<dbReference type="EMBL" id="QXWP01000005">
    <property type="protein sequence ID" value="NBH31389.1"/>
    <property type="molecule type" value="Genomic_DNA"/>
</dbReference>
<gene>
    <name evidence="8" type="ORF">D3Z30_10375</name>
    <name evidence="9" type="ORF">DXC19_09295</name>
    <name evidence="7" type="ORF">G8J23_00830</name>
</gene>
<sequence>MKLIRWSGLVLICTLTVIPMNGLAHAQTNQTNMSSVHTDIHDTQFEKSGNVGNHAQFLLDESFLKSLDKGTVSFNGYQVVSNDDGKSTYNKQVFDQDITVIDSHSASSVRFSVANPSVSLQQMKDVYDASKLKHIPHTSNDAQYPDDGTYVYQGDATRLQFVVKKGYVSTVTVGQVNTEG</sequence>
<keyword evidence="3 6" id="KW-0732">Signal</keyword>
<evidence type="ECO:0000313" key="9">
    <source>
        <dbReference type="EMBL" id="RGM29411.1"/>
    </source>
</evidence>
<dbReference type="RefSeq" id="WP_002466691.1">
    <property type="nucleotide sequence ID" value="NZ_CABMFV010000005.1"/>
</dbReference>
<protein>
    <recommendedName>
        <fullName evidence="5">Immunodominant staphylococcal antigen B</fullName>
    </recommendedName>
</protein>
<reference evidence="9 10" key="1">
    <citation type="submission" date="2018-08" db="EMBL/GenBank/DDBJ databases">
        <title>A genome reference for cultivated species of the human gut microbiota.</title>
        <authorList>
            <person name="Zou Y."/>
            <person name="Xue W."/>
            <person name="Luo G."/>
        </authorList>
    </citation>
    <scope>NUCLEOTIDE SEQUENCE [LARGE SCALE GENOMIC DNA]</scope>
    <source>
        <strain evidence="9 10">OM08-17AT</strain>
    </source>
</reference>
<evidence type="ECO:0000313" key="11">
    <source>
        <dbReference type="Proteomes" id="UP000481807"/>
    </source>
</evidence>
<proteinExistence type="inferred from homology"/>
<dbReference type="AlphaFoldDB" id="A0A5F0U0E7"/>
<dbReference type="NCBIfam" id="NF047686">
    <property type="entry name" value="IsaB_fam"/>
    <property type="match status" value="1"/>
</dbReference>